<evidence type="ECO:0000256" key="3">
    <source>
        <dbReference type="ARBA" id="ARBA00013079"/>
    </source>
</evidence>
<protein>
    <recommendedName>
        <fullName evidence="3">nitrile hydratase</fullName>
        <ecNumber evidence="3">4.2.1.84</ecNumber>
    </recommendedName>
</protein>
<dbReference type="GO" id="GO:0046914">
    <property type="term" value="F:transition metal ion binding"/>
    <property type="evidence" value="ECO:0007669"/>
    <property type="project" value="InterPro"/>
</dbReference>
<dbReference type="Gene3D" id="1.10.472.20">
    <property type="entry name" value="Nitrile hydratase, beta subunit"/>
    <property type="match status" value="1"/>
</dbReference>
<evidence type="ECO:0000259" key="7">
    <source>
        <dbReference type="Pfam" id="PF21006"/>
    </source>
</evidence>
<comment type="catalytic activity">
    <reaction evidence="5">
        <text>an aliphatic primary amide = an aliphatic nitrile + H2O</text>
        <dbReference type="Rhea" id="RHEA:12673"/>
        <dbReference type="ChEBI" id="CHEBI:15377"/>
        <dbReference type="ChEBI" id="CHEBI:65285"/>
        <dbReference type="ChEBI" id="CHEBI:80291"/>
        <dbReference type="EC" id="4.2.1.84"/>
    </reaction>
</comment>
<sequence length="162" mass="18301">MDGIHDLGGMEGFGSLPIEKNEPVFHADWEGRVMAMRVLMGFWRKWNIDVGRHSVESLPPADYLGFSYYEKWLASLVNLMVGAGLVTVEEIKNGHAAPASKWSTPAIDAAGVKEFLPLGKRYNREVENPPRFNLGDHVQALTHMHSDHHRLPRYIRGHFGEI</sequence>
<dbReference type="Pfam" id="PF02211">
    <property type="entry name" value="NHase_beta_C"/>
    <property type="match status" value="1"/>
</dbReference>
<dbReference type="Gene3D" id="2.30.30.50">
    <property type="match status" value="1"/>
</dbReference>
<dbReference type="InterPro" id="IPR008990">
    <property type="entry name" value="Elect_transpt_acc-like_dom_sf"/>
</dbReference>
<evidence type="ECO:0000256" key="1">
    <source>
        <dbReference type="ARBA" id="ARBA00004042"/>
    </source>
</evidence>
<comment type="function">
    <text evidence="1">NHase catalyzes the hydration of various nitrile compounds to the corresponding amides.</text>
</comment>
<proteinExistence type="inferred from homology"/>
<comment type="similarity">
    <text evidence="2">Belongs to the nitrile hydratase subunit beta family.</text>
</comment>
<dbReference type="InterPro" id="IPR042262">
    <property type="entry name" value="CN_hydtase_beta_C"/>
</dbReference>
<dbReference type="EMBL" id="UINC01166212">
    <property type="protein sequence ID" value="SVD68038.1"/>
    <property type="molecule type" value="Genomic_DNA"/>
</dbReference>
<evidence type="ECO:0000259" key="6">
    <source>
        <dbReference type="Pfam" id="PF02211"/>
    </source>
</evidence>
<feature type="domain" description="Nitrile hydratase beta subunit" evidence="6">
    <location>
        <begin position="123"/>
        <end position="162"/>
    </location>
</feature>
<dbReference type="EC" id="4.2.1.84" evidence="3"/>
<dbReference type="SUPFAM" id="SSF50090">
    <property type="entry name" value="Electron transport accessory proteins"/>
    <property type="match status" value="1"/>
</dbReference>
<dbReference type="InterPro" id="IPR003168">
    <property type="entry name" value="Nitrile_hydratase_bsu"/>
</dbReference>
<feature type="non-terminal residue" evidence="8">
    <location>
        <position position="162"/>
    </location>
</feature>
<dbReference type="Pfam" id="PF21006">
    <property type="entry name" value="NHase_beta_N"/>
    <property type="match status" value="1"/>
</dbReference>
<organism evidence="8">
    <name type="scientific">marine metagenome</name>
    <dbReference type="NCBI Taxonomy" id="408172"/>
    <lineage>
        <taxon>unclassified sequences</taxon>
        <taxon>metagenomes</taxon>
        <taxon>ecological metagenomes</taxon>
    </lineage>
</organism>
<keyword evidence="4" id="KW-0456">Lyase</keyword>
<feature type="domain" description="Nitrile hydratase beta subunit-like N-terminal" evidence="7">
    <location>
        <begin position="1"/>
        <end position="107"/>
    </location>
</feature>
<evidence type="ECO:0000256" key="4">
    <source>
        <dbReference type="ARBA" id="ARBA00023239"/>
    </source>
</evidence>
<accession>A0A382XCG6</accession>
<reference evidence="8" key="1">
    <citation type="submission" date="2018-05" db="EMBL/GenBank/DDBJ databases">
        <authorList>
            <person name="Lanie J.A."/>
            <person name="Ng W.-L."/>
            <person name="Kazmierczak K.M."/>
            <person name="Andrzejewski T.M."/>
            <person name="Davidsen T.M."/>
            <person name="Wayne K.J."/>
            <person name="Tettelin H."/>
            <person name="Glass J.I."/>
            <person name="Rusch D."/>
            <person name="Podicherti R."/>
            <person name="Tsui H.-C.T."/>
            <person name="Winkler M.E."/>
        </authorList>
    </citation>
    <scope>NUCLEOTIDE SEQUENCE</scope>
</reference>
<dbReference type="InterPro" id="IPR049054">
    <property type="entry name" value="CN_hydtase_beta-like_N"/>
</dbReference>
<dbReference type="InterPro" id="IPR024690">
    <property type="entry name" value="CN_hydtase_beta_dom_C"/>
</dbReference>
<evidence type="ECO:0000256" key="2">
    <source>
        <dbReference type="ARBA" id="ARBA00009098"/>
    </source>
</evidence>
<evidence type="ECO:0000256" key="5">
    <source>
        <dbReference type="ARBA" id="ARBA00044877"/>
    </source>
</evidence>
<gene>
    <name evidence="8" type="ORF">METZ01_LOCUS420892</name>
</gene>
<dbReference type="AlphaFoldDB" id="A0A382XCG6"/>
<evidence type="ECO:0000313" key="8">
    <source>
        <dbReference type="EMBL" id="SVD68038.1"/>
    </source>
</evidence>
<dbReference type="NCBIfam" id="TIGR03888">
    <property type="entry name" value="nitrile_beta"/>
    <property type="match status" value="1"/>
</dbReference>
<dbReference type="GO" id="GO:0018822">
    <property type="term" value="F:nitrile hydratase activity"/>
    <property type="evidence" value="ECO:0007669"/>
    <property type="project" value="UniProtKB-EC"/>
</dbReference>
<name>A0A382XCG6_9ZZZZ</name>